<name>A0A174K312_9ACTN</name>
<sequence length="69" mass="7619">MGLATSFFTFMLQQPINFGHLFAFWAFGIALAVCLVMSGTLVCSAIFGKERAIQALTPLDVLEARRNHK</sequence>
<accession>A0A174K312</accession>
<feature type="transmembrane region" description="Helical" evidence="1">
    <location>
        <begin position="20"/>
        <end position="47"/>
    </location>
</feature>
<protein>
    <submittedName>
        <fullName evidence="2">Uncharacterized protein</fullName>
    </submittedName>
</protein>
<evidence type="ECO:0000256" key="1">
    <source>
        <dbReference type="SAM" id="Phobius"/>
    </source>
</evidence>
<keyword evidence="1" id="KW-0812">Transmembrane</keyword>
<dbReference type="Proteomes" id="UP000095454">
    <property type="component" value="Unassembled WGS sequence"/>
</dbReference>
<organism evidence="2 3">
    <name type="scientific">Collinsella aerofaciens</name>
    <dbReference type="NCBI Taxonomy" id="74426"/>
    <lineage>
        <taxon>Bacteria</taxon>
        <taxon>Bacillati</taxon>
        <taxon>Actinomycetota</taxon>
        <taxon>Coriobacteriia</taxon>
        <taxon>Coriobacteriales</taxon>
        <taxon>Coriobacteriaceae</taxon>
        <taxon>Collinsella</taxon>
    </lineage>
</organism>
<reference evidence="2 3" key="1">
    <citation type="submission" date="2015-09" db="EMBL/GenBank/DDBJ databases">
        <authorList>
            <consortium name="Pathogen Informatics"/>
        </authorList>
    </citation>
    <scope>NUCLEOTIDE SEQUENCE [LARGE SCALE GENOMIC DNA]</scope>
    <source>
        <strain evidence="2 3">2789STDY5834902</strain>
    </source>
</reference>
<dbReference type="AlphaFoldDB" id="A0A174K312"/>
<gene>
    <name evidence="2" type="ORF">ERS852514_00970</name>
</gene>
<dbReference type="EMBL" id="CZAQ01000013">
    <property type="protein sequence ID" value="CUP06513.1"/>
    <property type="molecule type" value="Genomic_DNA"/>
</dbReference>
<evidence type="ECO:0000313" key="2">
    <source>
        <dbReference type="EMBL" id="CUP06513.1"/>
    </source>
</evidence>
<keyword evidence="1" id="KW-0472">Membrane</keyword>
<dbReference type="RefSeq" id="WP_055251515.1">
    <property type="nucleotide sequence ID" value="NZ_CABIXX010000013.1"/>
</dbReference>
<keyword evidence="1" id="KW-1133">Transmembrane helix</keyword>
<proteinExistence type="predicted"/>
<evidence type="ECO:0000313" key="3">
    <source>
        <dbReference type="Proteomes" id="UP000095454"/>
    </source>
</evidence>